<sequence length="643" mass="72666">MMKMLYIFLLLLFFFEIGESVNVRKWVKFLDKEAPTSITKMPNYNDQSLGYERTRKFNPCEQNPNICSNNGKCFSQDGNFYCICPKTHYGKTCENIADQTHCQNNQCTNNSTCQSIPVPHKTINTALLERIASERKFGMNDDDLAATEIEISYQCMCIPGYFGVFCEKTEAVRKCEEEYCLGRGRAKVVEGKCKCICDKQFLGHRCEQISPCFEMQCLNGGKCVDKVDMKKETITSYCKCPKKVANLGVKISGERCEIITIPERTPDEAIPCKIGKAYDFLVNLINAASMGNKKEIKSELEKIEQDYDNGKSYEKFVVNGWCEGDAKCVPEVYQIVDEYYYLFRCECSDLAEGRYCEFERETLCSPTREELARGMRYDEKCTSSENGQCIILYDKPHCVCNPDYVGDSCSQFDPCARHPCKHGTCVPIVDSTSAVSYQCICPLSSTLVDGKNCIEDKPEGICKPGMCGKGKCMTCGIHNENDIMPLCNDAEEKRGFRCVCEAGYVQPFCKVHSNPCYQNMCKNGGICVIKEGKTYDCDCLPGTSGTLCEYVEDICSAYGHQICVNGDCVNDEYYRRGFACSCYDGYIGINCEGKIDILSETWIRISKYYQISFPLIACFLTLVIISILLRKCPDSRRRENLAS</sequence>
<dbReference type="InterPro" id="IPR001881">
    <property type="entry name" value="EGF-like_Ca-bd_dom"/>
</dbReference>
<evidence type="ECO:0000259" key="5">
    <source>
        <dbReference type="PROSITE" id="PS50026"/>
    </source>
</evidence>
<comment type="caution">
    <text evidence="6">The sequence shown here is derived from an EMBL/GenBank/DDBJ whole genome shotgun (WGS) entry which is preliminary data.</text>
</comment>
<keyword evidence="4" id="KW-0732">Signal</keyword>
<feature type="chain" id="PRO_5040276490" description="EGF-like domain-containing protein" evidence="4">
    <location>
        <begin position="21"/>
        <end position="643"/>
    </location>
</feature>
<dbReference type="PROSITE" id="PS01186">
    <property type="entry name" value="EGF_2"/>
    <property type="match status" value="1"/>
</dbReference>
<name>A0A9P1I5W9_9PELO</name>
<evidence type="ECO:0000313" key="7">
    <source>
        <dbReference type="Proteomes" id="UP001152747"/>
    </source>
</evidence>
<dbReference type="PANTHER" id="PTHR24033:SF151">
    <property type="entry name" value="NOTCH 2"/>
    <property type="match status" value="1"/>
</dbReference>
<evidence type="ECO:0000256" key="1">
    <source>
        <dbReference type="ARBA" id="ARBA00023157"/>
    </source>
</evidence>
<keyword evidence="1 2" id="KW-1015">Disulfide bond</keyword>
<evidence type="ECO:0000256" key="2">
    <source>
        <dbReference type="PROSITE-ProRule" id="PRU00076"/>
    </source>
</evidence>
<evidence type="ECO:0000313" key="6">
    <source>
        <dbReference type="EMBL" id="CAI5438778.1"/>
    </source>
</evidence>
<reference evidence="6" key="1">
    <citation type="submission" date="2022-11" db="EMBL/GenBank/DDBJ databases">
        <authorList>
            <person name="Kikuchi T."/>
        </authorList>
    </citation>
    <scope>NUCLEOTIDE SEQUENCE</scope>
    <source>
        <strain evidence="6">PS1010</strain>
    </source>
</reference>
<feature type="domain" description="EGF-like" evidence="5">
    <location>
        <begin position="411"/>
        <end position="454"/>
    </location>
</feature>
<dbReference type="Proteomes" id="UP001152747">
    <property type="component" value="Unassembled WGS sequence"/>
</dbReference>
<feature type="domain" description="EGF-like" evidence="5">
    <location>
        <begin position="56"/>
        <end position="94"/>
    </location>
</feature>
<keyword evidence="2" id="KW-0245">EGF-like domain</keyword>
<gene>
    <name evidence="6" type="ORF">CAMP_LOCUS1415</name>
</gene>
<dbReference type="PROSITE" id="PS00022">
    <property type="entry name" value="EGF_1"/>
    <property type="match status" value="5"/>
</dbReference>
<feature type="disulfide bond" evidence="2">
    <location>
        <begin position="539"/>
        <end position="548"/>
    </location>
</feature>
<feature type="domain" description="EGF-like" evidence="5">
    <location>
        <begin position="551"/>
        <end position="592"/>
    </location>
</feature>
<evidence type="ECO:0000256" key="4">
    <source>
        <dbReference type="SAM" id="SignalP"/>
    </source>
</evidence>
<proteinExistence type="predicted"/>
<dbReference type="CDD" id="cd00054">
    <property type="entry name" value="EGF_CA"/>
    <property type="match status" value="1"/>
</dbReference>
<dbReference type="SMART" id="SM00181">
    <property type="entry name" value="EGF"/>
    <property type="match status" value="10"/>
</dbReference>
<feature type="domain" description="EGF-like" evidence="5">
    <location>
        <begin position="208"/>
        <end position="257"/>
    </location>
</feature>
<feature type="disulfide bond" evidence="2">
    <location>
        <begin position="563"/>
        <end position="580"/>
    </location>
</feature>
<dbReference type="Gene3D" id="2.10.25.10">
    <property type="entry name" value="Laminin"/>
    <property type="match status" value="5"/>
</dbReference>
<feature type="transmembrane region" description="Helical" evidence="3">
    <location>
        <begin position="608"/>
        <end position="629"/>
    </location>
</feature>
<accession>A0A9P1I5W9</accession>
<feature type="disulfide bond" evidence="2">
    <location>
        <begin position="84"/>
        <end position="93"/>
    </location>
</feature>
<dbReference type="SMART" id="SM00179">
    <property type="entry name" value="EGF_CA"/>
    <property type="match status" value="4"/>
</dbReference>
<protein>
    <recommendedName>
        <fullName evidence="5">EGF-like domain-containing protein</fullName>
    </recommendedName>
</protein>
<feature type="signal peptide" evidence="4">
    <location>
        <begin position="1"/>
        <end position="20"/>
    </location>
</feature>
<dbReference type="InterPro" id="IPR000742">
    <property type="entry name" value="EGF"/>
</dbReference>
<dbReference type="PROSITE" id="PS50026">
    <property type="entry name" value="EGF_3"/>
    <property type="match status" value="5"/>
</dbReference>
<feature type="disulfide bond" evidence="2">
    <location>
        <begin position="415"/>
        <end position="425"/>
    </location>
</feature>
<feature type="domain" description="EGF-like" evidence="5">
    <location>
        <begin position="512"/>
        <end position="549"/>
    </location>
</feature>
<organism evidence="6 7">
    <name type="scientific">Caenorhabditis angaria</name>
    <dbReference type="NCBI Taxonomy" id="860376"/>
    <lineage>
        <taxon>Eukaryota</taxon>
        <taxon>Metazoa</taxon>
        <taxon>Ecdysozoa</taxon>
        <taxon>Nematoda</taxon>
        <taxon>Chromadorea</taxon>
        <taxon>Rhabditida</taxon>
        <taxon>Rhabditina</taxon>
        <taxon>Rhabditomorpha</taxon>
        <taxon>Rhabditoidea</taxon>
        <taxon>Rhabditidae</taxon>
        <taxon>Peloderinae</taxon>
        <taxon>Caenorhabditis</taxon>
    </lineage>
</organism>
<dbReference type="SUPFAM" id="SSF57196">
    <property type="entry name" value="EGF/Laminin"/>
    <property type="match status" value="2"/>
</dbReference>
<keyword evidence="3" id="KW-1133">Transmembrane helix</keyword>
<dbReference type="InterPro" id="IPR051830">
    <property type="entry name" value="NOTCH_homolog"/>
</dbReference>
<keyword evidence="3" id="KW-0472">Membrane</keyword>
<dbReference type="EMBL" id="CANHGI010000001">
    <property type="protein sequence ID" value="CAI5438778.1"/>
    <property type="molecule type" value="Genomic_DNA"/>
</dbReference>
<dbReference type="PANTHER" id="PTHR24033">
    <property type="entry name" value="EGF-LIKE DOMAIN-CONTAINING PROTEIN"/>
    <property type="match status" value="1"/>
</dbReference>
<keyword evidence="3" id="KW-0812">Transmembrane</keyword>
<dbReference type="GO" id="GO:0005509">
    <property type="term" value="F:calcium ion binding"/>
    <property type="evidence" value="ECO:0007669"/>
    <property type="project" value="InterPro"/>
</dbReference>
<dbReference type="OrthoDB" id="430340at2759"/>
<keyword evidence="7" id="KW-1185">Reference proteome</keyword>
<comment type="caution">
    <text evidence="2">Lacks conserved residue(s) required for the propagation of feature annotation.</text>
</comment>
<feature type="disulfide bond" evidence="2">
    <location>
        <begin position="582"/>
        <end position="591"/>
    </location>
</feature>
<dbReference type="AlphaFoldDB" id="A0A9P1I5W9"/>
<evidence type="ECO:0000256" key="3">
    <source>
        <dbReference type="SAM" id="Phobius"/>
    </source>
</evidence>